<feature type="domain" description="CheW-like" evidence="1">
    <location>
        <begin position="7"/>
        <end position="154"/>
    </location>
</feature>
<evidence type="ECO:0000313" key="2">
    <source>
        <dbReference type="EMBL" id="VAW53635.1"/>
    </source>
</evidence>
<dbReference type="PROSITE" id="PS50851">
    <property type="entry name" value="CHEW"/>
    <property type="match status" value="1"/>
</dbReference>
<gene>
    <name evidence="2" type="ORF">MNBD_GAMMA06-267</name>
</gene>
<dbReference type="Gene3D" id="2.30.30.40">
    <property type="entry name" value="SH3 Domains"/>
    <property type="match status" value="1"/>
</dbReference>
<dbReference type="EMBL" id="UOFD01000064">
    <property type="protein sequence ID" value="VAW53635.1"/>
    <property type="molecule type" value="Genomic_DNA"/>
</dbReference>
<dbReference type="SUPFAM" id="SSF50341">
    <property type="entry name" value="CheW-like"/>
    <property type="match status" value="1"/>
</dbReference>
<sequence>MAEDSQLIKCIILTLRRENVIVPNALVAEITSVSDVADVKNAPDWFLGNMKWRGADIPLLSFEASGGEKFSKVNLNTQAVVLYSVGTSGASSENPYLALVMSGVPHVSRFTREQIKTDVDEQEEGHPMVAQKVRINGARVSILDVDAMVAMVEELQLAA</sequence>
<reference evidence="2" key="1">
    <citation type="submission" date="2018-06" db="EMBL/GenBank/DDBJ databases">
        <authorList>
            <person name="Zhirakovskaya E."/>
        </authorList>
    </citation>
    <scope>NUCLEOTIDE SEQUENCE</scope>
</reference>
<dbReference type="Gene3D" id="2.40.50.180">
    <property type="entry name" value="CheA-289, Domain 4"/>
    <property type="match status" value="1"/>
</dbReference>
<dbReference type="Pfam" id="PF01584">
    <property type="entry name" value="CheW"/>
    <property type="match status" value="1"/>
</dbReference>
<dbReference type="GO" id="GO:0007165">
    <property type="term" value="P:signal transduction"/>
    <property type="evidence" value="ECO:0007669"/>
    <property type="project" value="InterPro"/>
</dbReference>
<dbReference type="InterPro" id="IPR002545">
    <property type="entry name" value="CheW-lke_dom"/>
</dbReference>
<name>A0A3B0WCN3_9ZZZZ</name>
<evidence type="ECO:0000259" key="1">
    <source>
        <dbReference type="PROSITE" id="PS50851"/>
    </source>
</evidence>
<proteinExistence type="predicted"/>
<accession>A0A3B0WCN3</accession>
<organism evidence="2">
    <name type="scientific">hydrothermal vent metagenome</name>
    <dbReference type="NCBI Taxonomy" id="652676"/>
    <lineage>
        <taxon>unclassified sequences</taxon>
        <taxon>metagenomes</taxon>
        <taxon>ecological metagenomes</taxon>
    </lineage>
</organism>
<dbReference type="SMART" id="SM00260">
    <property type="entry name" value="CheW"/>
    <property type="match status" value="1"/>
</dbReference>
<dbReference type="InterPro" id="IPR036061">
    <property type="entry name" value="CheW-like_dom_sf"/>
</dbReference>
<dbReference type="GO" id="GO:0006935">
    <property type="term" value="P:chemotaxis"/>
    <property type="evidence" value="ECO:0007669"/>
    <property type="project" value="InterPro"/>
</dbReference>
<dbReference type="AlphaFoldDB" id="A0A3B0WCN3"/>
<protein>
    <recommendedName>
        <fullName evidence="1">CheW-like domain-containing protein</fullName>
    </recommendedName>
</protein>